<keyword evidence="1" id="KW-0732">Signal</keyword>
<reference evidence="3 4" key="1">
    <citation type="journal article" date="2016" name="Genome Biol. Evol.">
        <title>Divergent and convergent evolution of fungal pathogenicity.</title>
        <authorList>
            <person name="Shang Y."/>
            <person name="Xiao G."/>
            <person name="Zheng P."/>
            <person name="Cen K."/>
            <person name="Zhan S."/>
            <person name="Wang C."/>
        </authorList>
    </citation>
    <scope>NUCLEOTIDE SEQUENCE [LARGE SCALE GENOMIC DNA]</scope>
    <source>
        <strain evidence="3 4">ARSEF 2679</strain>
    </source>
</reference>
<evidence type="ECO:0000313" key="3">
    <source>
        <dbReference type="EMBL" id="OAA69889.1"/>
    </source>
</evidence>
<dbReference type="EMBL" id="AZHB01000005">
    <property type="protein sequence ID" value="OAA69889.1"/>
    <property type="molecule type" value="Genomic_DNA"/>
</dbReference>
<evidence type="ECO:0000256" key="1">
    <source>
        <dbReference type="SAM" id="SignalP"/>
    </source>
</evidence>
<evidence type="ECO:0000259" key="2">
    <source>
        <dbReference type="Pfam" id="PF25484"/>
    </source>
</evidence>
<dbReference type="STRING" id="1081104.A0A162MT28"/>
<feature type="signal peptide" evidence="1">
    <location>
        <begin position="1"/>
        <end position="18"/>
    </location>
</feature>
<keyword evidence="4" id="KW-1185">Reference proteome</keyword>
<feature type="domain" description="DUF7907" evidence="2">
    <location>
        <begin position="23"/>
        <end position="197"/>
    </location>
</feature>
<dbReference type="RefSeq" id="XP_018706493.1">
    <property type="nucleotide sequence ID" value="XM_018846765.1"/>
</dbReference>
<dbReference type="Pfam" id="PF25484">
    <property type="entry name" value="DUF7907"/>
    <property type="match status" value="1"/>
</dbReference>
<name>A0A162MT28_CORFA</name>
<dbReference type="GeneID" id="30019451"/>
<dbReference type="AlphaFoldDB" id="A0A162MT28"/>
<dbReference type="Proteomes" id="UP000076744">
    <property type="component" value="Unassembled WGS sequence"/>
</dbReference>
<proteinExistence type="predicted"/>
<gene>
    <name evidence="3" type="ORF">ISF_03159</name>
</gene>
<evidence type="ECO:0000313" key="4">
    <source>
        <dbReference type="Proteomes" id="UP000076744"/>
    </source>
</evidence>
<feature type="chain" id="PRO_5007837427" description="DUF7907 domain-containing protein" evidence="1">
    <location>
        <begin position="19"/>
        <end position="199"/>
    </location>
</feature>
<comment type="caution">
    <text evidence="3">The sequence shown here is derived from an EMBL/GenBank/DDBJ whole genome shotgun (WGS) entry which is preliminary data.</text>
</comment>
<organism evidence="3 4">
    <name type="scientific">Cordyceps fumosorosea (strain ARSEF 2679)</name>
    <name type="common">Isaria fumosorosea</name>
    <dbReference type="NCBI Taxonomy" id="1081104"/>
    <lineage>
        <taxon>Eukaryota</taxon>
        <taxon>Fungi</taxon>
        <taxon>Dikarya</taxon>
        <taxon>Ascomycota</taxon>
        <taxon>Pezizomycotina</taxon>
        <taxon>Sordariomycetes</taxon>
        <taxon>Hypocreomycetidae</taxon>
        <taxon>Hypocreales</taxon>
        <taxon>Cordycipitaceae</taxon>
        <taxon>Cordyceps</taxon>
    </lineage>
</organism>
<sequence length="199" mass="21751">MKFTTIAASVLLSGFAAADDIQSKPFKLVLDSEDGKINGKSLSACHSGAAIEALCLGDASNSQYTSYYFNTTEGSTSPVEGYTTSGKLVWNLPIQPQPESEAMLFSYDPSTNVAHPLFEPSYSATYVAFGEEDNEMAIFSYVDDTVNPPKAGNFKALKQWYACTTYYTGYTYQTLNWVVGNGKPQNPTCVKTEVKRVFV</sequence>
<accession>A0A162MT28</accession>
<dbReference type="OrthoDB" id="3515453at2759"/>
<dbReference type="InterPro" id="IPR057229">
    <property type="entry name" value="DUF7907"/>
</dbReference>
<protein>
    <recommendedName>
        <fullName evidence="2">DUF7907 domain-containing protein</fullName>
    </recommendedName>
</protein>